<evidence type="ECO:0000313" key="3">
    <source>
        <dbReference type="Proteomes" id="UP001302349"/>
    </source>
</evidence>
<name>A0ABZ0IJ14_9BACT</name>
<accession>A0ABZ0IJ14</accession>
<dbReference type="EMBL" id="CP136051">
    <property type="protein sequence ID" value="WOK05008.1"/>
    <property type="molecule type" value="Genomic_DNA"/>
</dbReference>
<evidence type="ECO:0000313" key="2">
    <source>
        <dbReference type="EMBL" id="WOK05008.1"/>
    </source>
</evidence>
<protein>
    <submittedName>
        <fullName evidence="2">DUF4493 domain-containing protein</fullName>
    </submittedName>
</protein>
<feature type="chain" id="PRO_5047352806" evidence="1">
    <location>
        <begin position="25"/>
        <end position="449"/>
    </location>
</feature>
<sequence length="449" mass="49461">MRRISQLFLMVLFVSCLLSCNKNEDPTEPLADKGVLKLSLALAIDEFPTSGRVAEVVDLGDYVVTIFDATDDTEVIVFDPWSSAPEEIELETGEYYIEAHSNNLVDAAFNNPYYFGRSDNFTIDKEEIKEIPLTVTLANYKVSVVYSDDIKMDFDTYGMVVTYNNTGEQLDYGDSEELEGYFRANNPIFIEISMTYFKVFDGTTIDRTLTATIDNPQPRTHYRINADAHLDDGKIVININIDDGVDVVDITPAEVEVLNGPATPETIGASFEQSFEDERGFPFGELVWTFSDIALANNNAIYWSPVIGGIKASMDGDGYDDLVLNETLDFVEAESNRGNGVLVWQGLTQIPLFNGSFQPNETRMEMSIFDGDGVTPRGVVDPATLGMPASIGGMVPIVNSGDSFVVKFKLLSKSGANWVPYLDTFDAASTPPDAGGTAYSSFEGGFFWE</sequence>
<reference evidence="2 3" key="1">
    <citation type="journal article" date="2023" name="Microbiol. Resour. Announc.">
        <title>Complete Genome Sequence of Imperialibacter roseus strain P4T.</title>
        <authorList>
            <person name="Tizabi D.R."/>
            <person name="Bachvaroff T."/>
            <person name="Hill R.T."/>
        </authorList>
    </citation>
    <scope>NUCLEOTIDE SEQUENCE [LARGE SCALE GENOMIC DNA]</scope>
    <source>
        <strain evidence="2 3">P4T</strain>
    </source>
</reference>
<organism evidence="2 3">
    <name type="scientific">Imperialibacter roseus</name>
    <dbReference type="NCBI Taxonomy" id="1324217"/>
    <lineage>
        <taxon>Bacteria</taxon>
        <taxon>Pseudomonadati</taxon>
        <taxon>Bacteroidota</taxon>
        <taxon>Cytophagia</taxon>
        <taxon>Cytophagales</taxon>
        <taxon>Flammeovirgaceae</taxon>
        <taxon>Imperialibacter</taxon>
    </lineage>
</organism>
<dbReference type="Pfam" id="PF14900">
    <property type="entry name" value="DUF4493"/>
    <property type="match status" value="1"/>
</dbReference>
<keyword evidence="1" id="KW-0732">Signal</keyword>
<dbReference type="Proteomes" id="UP001302349">
    <property type="component" value="Chromosome"/>
</dbReference>
<gene>
    <name evidence="2" type="ORF">RT717_18155</name>
</gene>
<dbReference type="RefSeq" id="WP_317487803.1">
    <property type="nucleotide sequence ID" value="NZ_CP136051.1"/>
</dbReference>
<feature type="signal peptide" evidence="1">
    <location>
        <begin position="1"/>
        <end position="24"/>
    </location>
</feature>
<dbReference type="PROSITE" id="PS51257">
    <property type="entry name" value="PROKAR_LIPOPROTEIN"/>
    <property type="match status" value="1"/>
</dbReference>
<proteinExistence type="predicted"/>
<keyword evidence="3" id="KW-1185">Reference proteome</keyword>
<evidence type="ECO:0000256" key="1">
    <source>
        <dbReference type="SAM" id="SignalP"/>
    </source>
</evidence>
<dbReference type="InterPro" id="IPR027840">
    <property type="entry name" value="DUF4493"/>
</dbReference>